<dbReference type="RefSeq" id="WP_344672114.1">
    <property type="nucleotide sequence ID" value="NZ_BAAAQN010000107.1"/>
</dbReference>
<protein>
    <submittedName>
        <fullName evidence="1">Uncharacterized protein</fullName>
    </submittedName>
</protein>
<sequence length="41" mass="4575">MKSTTKMKRAAAKKISVRRTGDVRLTTAAFCTDACYWQHAA</sequence>
<keyword evidence="2" id="KW-1185">Reference proteome</keyword>
<dbReference type="Proteomes" id="UP001500751">
    <property type="component" value="Unassembled WGS sequence"/>
</dbReference>
<evidence type="ECO:0000313" key="2">
    <source>
        <dbReference type="Proteomes" id="UP001500751"/>
    </source>
</evidence>
<name>A0ABP5HBF5_9ACTN</name>
<dbReference type="EMBL" id="BAAAQN010000107">
    <property type="protein sequence ID" value="GAA2066067.1"/>
    <property type="molecule type" value="Genomic_DNA"/>
</dbReference>
<proteinExistence type="predicted"/>
<gene>
    <name evidence="1" type="ORF">GCM10009839_92210</name>
</gene>
<evidence type="ECO:0000313" key="1">
    <source>
        <dbReference type="EMBL" id="GAA2066067.1"/>
    </source>
</evidence>
<organism evidence="1 2">
    <name type="scientific">Catenulispora yoronensis</name>
    <dbReference type="NCBI Taxonomy" id="450799"/>
    <lineage>
        <taxon>Bacteria</taxon>
        <taxon>Bacillati</taxon>
        <taxon>Actinomycetota</taxon>
        <taxon>Actinomycetes</taxon>
        <taxon>Catenulisporales</taxon>
        <taxon>Catenulisporaceae</taxon>
        <taxon>Catenulispora</taxon>
    </lineage>
</organism>
<comment type="caution">
    <text evidence="1">The sequence shown here is derived from an EMBL/GenBank/DDBJ whole genome shotgun (WGS) entry which is preliminary data.</text>
</comment>
<accession>A0ABP5HBF5</accession>
<reference evidence="2" key="1">
    <citation type="journal article" date="2019" name="Int. J. Syst. Evol. Microbiol.">
        <title>The Global Catalogue of Microorganisms (GCM) 10K type strain sequencing project: providing services to taxonomists for standard genome sequencing and annotation.</title>
        <authorList>
            <consortium name="The Broad Institute Genomics Platform"/>
            <consortium name="The Broad Institute Genome Sequencing Center for Infectious Disease"/>
            <person name="Wu L."/>
            <person name="Ma J."/>
        </authorList>
    </citation>
    <scope>NUCLEOTIDE SEQUENCE [LARGE SCALE GENOMIC DNA]</scope>
    <source>
        <strain evidence="2">JCM 16014</strain>
    </source>
</reference>